<name>A0A5J9W939_9POAL</name>
<organism evidence="2 3">
    <name type="scientific">Eragrostis curvula</name>
    <name type="common">weeping love grass</name>
    <dbReference type="NCBI Taxonomy" id="38414"/>
    <lineage>
        <taxon>Eukaryota</taxon>
        <taxon>Viridiplantae</taxon>
        <taxon>Streptophyta</taxon>
        <taxon>Embryophyta</taxon>
        <taxon>Tracheophyta</taxon>
        <taxon>Spermatophyta</taxon>
        <taxon>Magnoliopsida</taxon>
        <taxon>Liliopsida</taxon>
        <taxon>Poales</taxon>
        <taxon>Poaceae</taxon>
        <taxon>PACMAD clade</taxon>
        <taxon>Chloridoideae</taxon>
        <taxon>Eragrostideae</taxon>
        <taxon>Eragrostidinae</taxon>
        <taxon>Eragrostis</taxon>
    </lineage>
</organism>
<keyword evidence="3" id="KW-1185">Reference proteome</keyword>
<dbReference type="Proteomes" id="UP000324897">
    <property type="component" value="Chromosome 5"/>
</dbReference>
<evidence type="ECO:0000256" key="1">
    <source>
        <dbReference type="SAM" id="MobiDB-lite"/>
    </source>
</evidence>
<protein>
    <submittedName>
        <fullName evidence="2">Uncharacterized protein</fullName>
    </submittedName>
</protein>
<evidence type="ECO:0000313" key="2">
    <source>
        <dbReference type="EMBL" id="TVU44506.1"/>
    </source>
</evidence>
<dbReference type="EMBL" id="RWGY01000004">
    <property type="protein sequence ID" value="TVU44506.1"/>
    <property type="molecule type" value="Genomic_DNA"/>
</dbReference>
<feature type="non-terminal residue" evidence="2">
    <location>
        <position position="1"/>
    </location>
</feature>
<sequence length="114" mass="12741">MASALLRTSGSAFRRAISSTSGRERLAVSLPPHSPIGRLTHSGAPPPRSLEEKVDDALQQVKECDQLYVQGVMELLEQYKAALQTTADHGYFREVSDQMWGDQKQIPRWFRSGL</sequence>
<proteinExistence type="predicted"/>
<dbReference type="AlphaFoldDB" id="A0A5J9W939"/>
<feature type="compositionally biased region" description="Polar residues" evidence="1">
    <location>
        <begin position="1"/>
        <end position="21"/>
    </location>
</feature>
<dbReference type="Gramene" id="TVU44506">
    <property type="protein sequence ID" value="TVU44506"/>
    <property type="gene ID" value="EJB05_03950"/>
</dbReference>
<evidence type="ECO:0000313" key="3">
    <source>
        <dbReference type="Proteomes" id="UP000324897"/>
    </source>
</evidence>
<feature type="region of interest" description="Disordered" evidence="1">
    <location>
        <begin position="1"/>
        <end position="51"/>
    </location>
</feature>
<accession>A0A5J9W939</accession>
<gene>
    <name evidence="2" type="ORF">EJB05_03950</name>
</gene>
<comment type="caution">
    <text evidence="2">The sequence shown here is derived from an EMBL/GenBank/DDBJ whole genome shotgun (WGS) entry which is preliminary data.</text>
</comment>
<reference evidence="2 3" key="1">
    <citation type="journal article" date="2019" name="Sci. Rep.">
        <title>A high-quality genome of Eragrostis curvula grass provides insights into Poaceae evolution and supports new strategies to enhance forage quality.</title>
        <authorList>
            <person name="Carballo J."/>
            <person name="Santos B.A.C.M."/>
            <person name="Zappacosta D."/>
            <person name="Garbus I."/>
            <person name="Selva J.P."/>
            <person name="Gallo C.A."/>
            <person name="Diaz A."/>
            <person name="Albertini E."/>
            <person name="Caccamo M."/>
            <person name="Echenique V."/>
        </authorList>
    </citation>
    <scope>NUCLEOTIDE SEQUENCE [LARGE SCALE GENOMIC DNA]</scope>
    <source>
        <strain evidence="3">cv. Victoria</strain>
        <tissue evidence="2">Leaf</tissue>
    </source>
</reference>